<reference evidence="1" key="1">
    <citation type="submission" date="2022-03" db="EMBL/GenBank/DDBJ databases">
        <authorList>
            <person name="Lindestad O."/>
        </authorList>
    </citation>
    <scope>NUCLEOTIDE SEQUENCE</scope>
</reference>
<dbReference type="AlphaFoldDB" id="A0A8S4QNN8"/>
<keyword evidence="2" id="KW-1185">Reference proteome</keyword>
<organism evidence="1 2">
    <name type="scientific">Pararge aegeria aegeria</name>
    <dbReference type="NCBI Taxonomy" id="348720"/>
    <lineage>
        <taxon>Eukaryota</taxon>
        <taxon>Metazoa</taxon>
        <taxon>Ecdysozoa</taxon>
        <taxon>Arthropoda</taxon>
        <taxon>Hexapoda</taxon>
        <taxon>Insecta</taxon>
        <taxon>Pterygota</taxon>
        <taxon>Neoptera</taxon>
        <taxon>Endopterygota</taxon>
        <taxon>Lepidoptera</taxon>
        <taxon>Glossata</taxon>
        <taxon>Ditrysia</taxon>
        <taxon>Papilionoidea</taxon>
        <taxon>Nymphalidae</taxon>
        <taxon>Satyrinae</taxon>
        <taxon>Satyrini</taxon>
        <taxon>Parargina</taxon>
        <taxon>Pararge</taxon>
    </lineage>
</organism>
<dbReference type="EMBL" id="CAKXAJ010009583">
    <property type="protein sequence ID" value="CAH2211237.1"/>
    <property type="molecule type" value="Genomic_DNA"/>
</dbReference>
<proteinExistence type="predicted"/>
<name>A0A8S4QNN8_9NEOP</name>
<sequence>MYLNLVSPPHPDTEYGRYMTLSHKIYELALDSFPAPDPPEE</sequence>
<comment type="caution">
    <text evidence="1">The sequence shown here is derived from an EMBL/GenBank/DDBJ whole genome shotgun (WGS) entry which is preliminary data.</text>
</comment>
<evidence type="ECO:0000313" key="1">
    <source>
        <dbReference type="EMBL" id="CAH2211237.1"/>
    </source>
</evidence>
<gene>
    <name evidence="1" type="primary">jg23670</name>
    <name evidence="1" type="ORF">PAEG_LOCUS3069</name>
</gene>
<accession>A0A8S4QNN8</accession>
<dbReference type="Proteomes" id="UP000838756">
    <property type="component" value="Unassembled WGS sequence"/>
</dbReference>
<evidence type="ECO:0000313" key="2">
    <source>
        <dbReference type="Proteomes" id="UP000838756"/>
    </source>
</evidence>
<protein>
    <submittedName>
        <fullName evidence="1">Jg23670 protein</fullName>
    </submittedName>
</protein>